<gene>
    <name evidence="1" type="ORF">M407DRAFT_199385</name>
</gene>
<evidence type="ECO:0000313" key="1">
    <source>
        <dbReference type="EMBL" id="KIO26620.1"/>
    </source>
</evidence>
<name>A0A0C3Q9D7_9AGAM</name>
<keyword evidence="2" id="KW-1185">Reference proteome</keyword>
<reference evidence="2" key="2">
    <citation type="submission" date="2015-01" db="EMBL/GenBank/DDBJ databases">
        <title>Evolutionary Origins and Diversification of the Mycorrhizal Mutualists.</title>
        <authorList>
            <consortium name="DOE Joint Genome Institute"/>
            <consortium name="Mycorrhizal Genomics Consortium"/>
            <person name="Kohler A."/>
            <person name="Kuo A."/>
            <person name="Nagy L.G."/>
            <person name="Floudas D."/>
            <person name="Copeland A."/>
            <person name="Barry K.W."/>
            <person name="Cichocki N."/>
            <person name="Veneault-Fourrey C."/>
            <person name="LaButti K."/>
            <person name="Lindquist E.A."/>
            <person name="Lipzen A."/>
            <person name="Lundell T."/>
            <person name="Morin E."/>
            <person name="Murat C."/>
            <person name="Riley R."/>
            <person name="Ohm R."/>
            <person name="Sun H."/>
            <person name="Tunlid A."/>
            <person name="Henrissat B."/>
            <person name="Grigoriev I.V."/>
            <person name="Hibbett D.S."/>
            <person name="Martin F."/>
        </authorList>
    </citation>
    <scope>NUCLEOTIDE SEQUENCE [LARGE SCALE GENOMIC DNA]</scope>
    <source>
        <strain evidence="2">MUT 4182</strain>
    </source>
</reference>
<sequence>MIILRELISIYNHPRRLAGRQTPLPLTNPIAFNHDNNPDLLKLVNFNIFLNDFIAFFIISVQNDLFQ</sequence>
<dbReference type="AlphaFoldDB" id="A0A0C3Q9D7"/>
<dbReference type="EMBL" id="KN823021">
    <property type="protein sequence ID" value="KIO26620.1"/>
    <property type="molecule type" value="Genomic_DNA"/>
</dbReference>
<organism evidence="1 2">
    <name type="scientific">Tulasnella calospora MUT 4182</name>
    <dbReference type="NCBI Taxonomy" id="1051891"/>
    <lineage>
        <taxon>Eukaryota</taxon>
        <taxon>Fungi</taxon>
        <taxon>Dikarya</taxon>
        <taxon>Basidiomycota</taxon>
        <taxon>Agaricomycotina</taxon>
        <taxon>Agaricomycetes</taxon>
        <taxon>Cantharellales</taxon>
        <taxon>Tulasnellaceae</taxon>
        <taxon>Tulasnella</taxon>
    </lineage>
</organism>
<dbReference type="HOGENOM" id="CLU_2814333_0_0_1"/>
<evidence type="ECO:0000313" key="2">
    <source>
        <dbReference type="Proteomes" id="UP000054248"/>
    </source>
</evidence>
<accession>A0A0C3Q9D7</accession>
<proteinExistence type="predicted"/>
<dbReference type="Proteomes" id="UP000054248">
    <property type="component" value="Unassembled WGS sequence"/>
</dbReference>
<protein>
    <submittedName>
        <fullName evidence="1">Uncharacterized protein</fullName>
    </submittedName>
</protein>
<reference evidence="1 2" key="1">
    <citation type="submission" date="2014-04" db="EMBL/GenBank/DDBJ databases">
        <authorList>
            <consortium name="DOE Joint Genome Institute"/>
            <person name="Kuo A."/>
            <person name="Girlanda M."/>
            <person name="Perotto S."/>
            <person name="Kohler A."/>
            <person name="Nagy L.G."/>
            <person name="Floudas D."/>
            <person name="Copeland A."/>
            <person name="Barry K.W."/>
            <person name="Cichocki N."/>
            <person name="Veneault-Fourrey C."/>
            <person name="LaButti K."/>
            <person name="Lindquist E.A."/>
            <person name="Lipzen A."/>
            <person name="Lundell T."/>
            <person name="Morin E."/>
            <person name="Murat C."/>
            <person name="Sun H."/>
            <person name="Tunlid A."/>
            <person name="Henrissat B."/>
            <person name="Grigoriev I.V."/>
            <person name="Hibbett D.S."/>
            <person name="Martin F."/>
            <person name="Nordberg H.P."/>
            <person name="Cantor M.N."/>
            <person name="Hua S.X."/>
        </authorList>
    </citation>
    <scope>NUCLEOTIDE SEQUENCE [LARGE SCALE GENOMIC DNA]</scope>
    <source>
        <strain evidence="1 2">MUT 4182</strain>
    </source>
</reference>